<evidence type="ECO:0000256" key="1">
    <source>
        <dbReference type="SAM" id="MobiDB-lite"/>
    </source>
</evidence>
<reference evidence="3" key="1">
    <citation type="submission" date="2014-03" db="EMBL/GenBank/DDBJ databases">
        <authorList>
            <person name="Aksoy S."/>
            <person name="Warren W."/>
            <person name="Wilson R.K."/>
        </authorList>
    </citation>
    <scope>NUCLEOTIDE SEQUENCE [LARGE SCALE GENOMIC DNA]</scope>
    <source>
        <strain evidence="3">IAEA</strain>
    </source>
</reference>
<dbReference type="VEuPathDB" id="VectorBase:GPAI039755"/>
<feature type="region of interest" description="Disordered" evidence="1">
    <location>
        <begin position="172"/>
        <end position="207"/>
    </location>
</feature>
<evidence type="ECO:0000313" key="3">
    <source>
        <dbReference type="Proteomes" id="UP000092445"/>
    </source>
</evidence>
<dbReference type="EnsemblMetazoa" id="GPAI039755-RA">
    <property type="protein sequence ID" value="GPAI039755-PA"/>
    <property type="gene ID" value="GPAI039755"/>
</dbReference>
<feature type="compositionally biased region" description="Basic and acidic residues" evidence="1">
    <location>
        <begin position="190"/>
        <end position="204"/>
    </location>
</feature>
<evidence type="ECO:0000313" key="2">
    <source>
        <dbReference type="EnsemblMetazoa" id="GPAI039755-PA"/>
    </source>
</evidence>
<reference evidence="2" key="2">
    <citation type="submission" date="2020-05" db="UniProtKB">
        <authorList>
            <consortium name="EnsemblMetazoa"/>
        </authorList>
    </citation>
    <scope>IDENTIFICATION</scope>
    <source>
        <strain evidence="2">IAEA</strain>
    </source>
</reference>
<keyword evidence="3" id="KW-1185">Reference proteome</keyword>
<protein>
    <submittedName>
        <fullName evidence="2">Uncharacterized protein</fullName>
    </submittedName>
</protein>
<proteinExistence type="predicted"/>
<dbReference type="AlphaFoldDB" id="A0A1B0AAY1"/>
<feature type="compositionally biased region" description="Low complexity" evidence="1">
    <location>
        <begin position="451"/>
        <end position="489"/>
    </location>
</feature>
<feature type="compositionally biased region" description="Polar residues" evidence="1">
    <location>
        <begin position="490"/>
        <end position="508"/>
    </location>
</feature>
<organism evidence="2 3">
    <name type="scientific">Glossina pallidipes</name>
    <name type="common">Tsetse fly</name>
    <dbReference type="NCBI Taxonomy" id="7398"/>
    <lineage>
        <taxon>Eukaryota</taxon>
        <taxon>Metazoa</taxon>
        <taxon>Ecdysozoa</taxon>
        <taxon>Arthropoda</taxon>
        <taxon>Hexapoda</taxon>
        <taxon>Insecta</taxon>
        <taxon>Pterygota</taxon>
        <taxon>Neoptera</taxon>
        <taxon>Endopterygota</taxon>
        <taxon>Diptera</taxon>
        <taxon>Brachycera</taxon>
        <taxon>Muscomorpha</taxon>
        <taxon>Hippoboscoidea</taxon>
        <taxon>Glossinidae</taxon>
        <taxon>Glossina</taxon>
    </lineage>
</organism>
<name>A0A1B0AAY1_GLOPL</name>
<accession>A0A1B0AAY1</accession>
<dbReference type="PANTHER" id="PTHR20916">
    <property type="entry name" value="CYSTEINE AND GLYCINE-RICH PROTEIN 2 BINDING PROTEIN"/>
    <property type="match status" value="1"/>
</dbReference>
<feature type="compositionally biased region" description="Low complexity" evidence="1">
    <location>
        <begin position="224"/>
        <end position="236"/>
    </location>
</feature>
<sequence>MLTIHKANEQNVMVNGNLPIGENINIRHERSKVRHTAEKEQQHQHQHQQQQLKQKNMLKKLLVTSDVDDDNEAFGKARNLTQKQHNVAAISLQHDYGNDGNTTMAIIKRRRNNENFTTTLVHPGVGIKARNLIALNHFDGQVNAHYATDRPAYLTTTVTMMPTVTHRIRKLHKKEIKESLRRNNSSGSRKVGDDDGGVRGDKYGGNHRRSLVQAEQLQHRLLTNNNNDNHNNNNNSNDDEDDEKNVVSQQLRISLQNDNLMNYDFSYQNDEAQITNVEFAENDEYDATTLSTLQATKHNDKQFDEDIRTKLKKPSEIILKEVENDLPVDPSYSPQPVLTVLNLSRVYHGLHLEEIENDLTVEQTTTLPLNFDDLVTDQLSDAINQSKFHLFSQNPDRTEDSQLWSIENQNFMNSPRLSASTSVGGKGLDTTRIYKLQEINFIDSSDDDDSATNSPNDNNDNINNSIMDDAFLDNNNNNNNNDNNNNNNNLEFSSGESETDDMNNFSLNSEDDETNHFLEGVVDAANSDEIYDWDEISRNNRRNLMRGRDVVTKFLQIVETQHSLGSNCEAGTSLNLGEGDERQSCLGEKPTCSTHQFLC</sequence>
<feature type="region of interest" description="Disordered" evidence="1">
    <location>
        <begin position="223"/>
        <end position="247"/>
    </location>
</feature>
<feature type="region of interest" description="Disordered" evidence="1">
    <location>
        <begin position="444"/>
        <end position="511"/>
    </location>
</feature>
<dbReference type="Proteomes" id="UP000092445">
    <property type="component" value="Unassembled WGS sequence"/>
</dbReference>
<dbReference type="PANTHER" id="PTHR20916:SF18">
    <property type="entry name" value="IPT_TIG DOMAIN-CONTAINING PROTEIN"/>
    <property type="match status" value="1"/>
</dbReference>